<organism evidence="16 17">
    <name type="scientific">Marinicauda salina</name>
    <dbReference type="NCBI Taxonomy" id="2135793"/>
    <lineage>
        <taxon>Bacteria</taxon>
        <taxon>Pseudomonadati</taxon>
        <taxon>Pseudomonadota</taxon>
        <taxon>Alphaproteobacteria</taxon>
        <taxon>Maricaulales</taxon>
        <taxon>Maricaulaceae</taxon>
        <taxon>Marinicauda</taxon>
    </lineage>
</organism>
<dbReference type="PROSITE" id="PS00912">
    <property type="entry name" value="DHODEHASE_2"/>
    <property type="match status" value="1"/>
</dbReference>
<comment type="similarity">
    <text evidence="5">Belongs to the dihydroorotate dehydrogenase family. Type 2 subfamily.</text>
</comment>
<evidence type="ECO:0000256" key="5">
    <source>
        <dbReference type="ARBA" id="ARBA00005359"/>
    </source>
</evidence>
<dbReference type="EC" id="1.3.5.2" evidence="6 14"/>
<evidence type="ECO:0000256" key="11">
    <source>
        <dbReference type="ARBA" id="ARBA00023002"/>
    </source>
</evidence>
<dbReference type="GO" id="GO:0005737">
    <property type="term" value="C:cytoplasm"/>
    <property type="evidence" value="ECO:0007669"/>
    <property type="project" value="InterPro"/>
</dbReference>
<dbReference type="RefSeq" id="WP_109252137.1">
    <property type="nucleotide sequence ID" value="NZ_QEXV01000001.1"/>
</dbReference>
<dbReference type="Pfam" id="PF01180">
    <property type="entry name" value="DHO_dh"/>
    <property type="match status" value="1"/>
</dbReference>
<feature type="domain" description="Dihydroorotate dehydrogenase catalytic" evidence="15">
    <location>
        <begin position="41"/>
        <end position="330"/>
    </location>
</feature>
<dbReference type="Proteomes" id="UP000245168">
    <property type="component" value="Unassembled WGS sequence"/>
</dbReference>
<dbReference type="PROSITE" id="PS00911">
    <property type="entry name" value="DHODEHASE_1"/>
    <property type="match status" value="1"/>
</dbReference>
<evidence type="ECO:0000256" key="1">
    <source>
        <dbReference type="ARBA" id="ARBA00001917"/>
    </source>
</evidence>
<keyword evidence="10" id="KW-0665">Pyrimidine biosynthesis</keyword>
<protein>
    <recommendedName>
        <fullName evidence="7 14">Dihydroorotate dehydrogenase (quinone)</fullName>
        <ecNumber evidence="6 14">1.3.5.2</ecNumber>
    </recommendedName>
</protein>
<accession>A0A2U2BXW4</accession>
<dbReference type="GO" id="GO:0044205">
    <property type="term" value="P:'de novo' UMP biosynthetic process"/>
    <property type="evidence" value="ECO:0007669"/>
    <property type="project" value="UniProtKB-UniPathway"/>
</dbReference>
<sequence>MRDLAARAVGLLPPELAHRAGVEALKRGLGPVDRTQPDAILRTSLAGIDLPHPVGLAAGFDKNAEVPDALLRAGFAFVEVGAVTPRPQPGNPKPRLFRLREDRAVINRMGFNNEGLDAVKARLEARKTAPDRAPGVVGVNLGANKDSADRAADYAVLLRELSGLADFFTLNVSSPNTPGLRGLQGGEALDDLLGRVSEARWAEPVLLKVAPDLEPEAVETILEAIERHRISGLIVSNTTTMRPATLGSRHARETGGLSGAPLFDLSTRLLAEFRRAAGPELPIIGVGGVSSAETAYAKIRAGANAVQLYTALVYEGPGLVTRIRDGLAELIRRDGFARLSDAVGADL</sequence>
<keyword evidence="8" id="KW-0285">Flavoprotein</keyword>
<comment type="function">
    <text evidence="2">Catalyzes the conversion of dihydroorotate to orotate with quinone as electron acceptor.</text>
</comment>
<comment type="caution">
    <text evidence="16">The sequence shown here is derived from an EMBL/GenBank/DDBJ whole genome shotgun (WGS) entry which is preliminary data.</text>
</comment>
<dbReference type="PIRSF" id="PIRSF000164">
    <property type="entry name" value="DHO_oxidase"/>
    <property type="match status" value="1"/>
</dbReference>
<dbReference type="CDD" id="cd04738">
    <property type="entry name" value="DHOD_2_like"/>
    <property type="match status" value="1"/>
</dbReference>
<keyword evidence="9" id="KW-0288">FMN</keyword>
<proteinExistence type="inferred from homology"/>
<comment type="subcellular location">
    <subcellularLocation>
        <location evidence="3">Membrane</location>
    </subcellularLocation>
</comment>
<evidence type="ECO:0000256" key="4">
    <source>
        <dbReference type="ARBA" id="ARBA00005161"/>
    </source>
</evidence>
<gene>
    <name evidence="16" type="ORF">DDZ18_04545</name>
</gene>
<evidence type="ECO:0000256" key="6">
    <source>
        <dbReference type="ARBA" id="ARBA00012791"/>
    </source>
</evidence>
<dbReference type="PANTHER" id="PTHR48109">
    <property type="entry name" value="DIHYDROOROTATE DEHYDROGENASE (QUINONE), MITOCHONDRIAL-RELATED"/>
    <property type="match status" value="1"/>
</dbReference>
<name>A0A2U2BXW4_9PROT</name>
<dbReference type="GO" id="GO:0006207">
    <property type="term" value="P:'de novo' pyrimidine nucleobase biosynthetic process"/>
    <property type="evidence" value="ECO:0007669"/>
    <property type="project" value="UniProtKB-UniRule"/>
</dbReference>
<dbReference type="NCBIfam" id="NF003652">
    <property type="entry name" value="PRK05286.2-5"/>
    <property type="match status" value="1"/>
</dbReference>
<keyword evidence="17" id="KW-1185">Reference proteome</keyword>
<dbReference type="InterPro" id="IPR001295">
    <property type="entry name" value="Dihydroorotate_DH_CS"/>
</dbReference>
<evidence type="ECO:0000256" key="10">
    <source>
        <dbReference type="ARBA" id="ARBA00022975"/>
    </source>
</evidence>
<comment type="cofactor">
    <cofactor evidence="1">
        <name>FMN</name>
        <dbReference type="ChEBI" id="CHEBI:58210"/>
    </cofactor>
</comment>
<dbReference type="EMBL" id="QEXV01000001">
    <property type="protein sequence ID" value="PWE18863.1"/>
    <property type="molecule type" value="Genomic_DNA"/>
</dbReference>
<evidence type="ECO:0000256" key="2">
    <source>
        <dbReference type="ARBA" id="ARBA00003125"/>
    </source>
</evidence>
<dbReference type="InterPro" id="IPR005720">
    <property type="entry name" value="Dihydroorotate_DH_cat"/>
</dbReference>
<comment type="pathway">
    <text evidence="4">Pyrimidine metabolism; UMP biosynthesis via de novo pathway; orotate from (S)-dihydroorotate (quinone route): step 1/1.</text>
</comment>
<dbReference type="UniPathway" id="UPA00070">
    <property type="reaction ID" value="UER00946"/>
</dbReference>
<dbReference type="NCBIfam" id="NF003645">
    <property type="entry name" value="PRK05286.1-2"/>
    <property type="match status" value="1"/>
</dbReference>
<evidence type="ECO:0000313" key="16">
    <source>
        <dbReference type="EMBL" id="PWE18863.1"/>
    </source>
</evidence>
<evidence type="ECO:0000259" key="15">
    <source>
        <dbReference type="Pfam" id="PF01180"/>
    </source>
</evidence>
<keyword evidence="11" id="KW-0560">Oxidoreductase</keyword>
<dbReference type="InterPro" id="IPR012135">
    <property type="entry name" value="Dihydroorotate_DH_1_2"/>
</dbReference>
<evidence type="ECO:0000256" key="13">
    <source>
        <dbReference type="ARBA" id="ARBA00048639"/>
    </source>
</evidence>
<evidence type="ECO:0000313" key="17">
    <source>
        <dbReference type="Proteomes" id="UP000245168"/>
    </source>
</evidence>
<keyword evidence="12" id="KW-0472">Membrane</keyword>
<evidence type="ECO:0000256" key="7">
    <source>
        <dbReference type="ARBA" id="ARBA00018366"/>
    </source>
</evidence>
<dbReference type="GO" id="GO:0106430">
    <property type="term" value="F:dihydroorotate dehydrogenase (quinone) activity"/>
    <property type="evidence" value="ECO:0007669"/>
    <property type="project" value="UniProtKB-EC"/>
</dbReference>
<dbReference type="InterPro" id="IPR005719">
    <property type="entry name" value="Dihydroorotate_DH_2"/>
</dbReference>
<reference evidence="17" key="1">
    <citation type="submission" date="2018-05" db="EMBL/GenBank/DDBJ databases">
        <authorList>
            <person name="Liu B.-T."/>
        </authorList>
    </citation>
    <scope>NUCLEOTIDE SEQUENCE [LARGE SCALE GENOMIC DNA]</scope>
    <source>
        <strain evidence="17">WD6-1</strain>
    </source>
</reference>
<dbReference type="SUPFAM" id="SSF51395">
    <property type="entry name" value="FMN-linked oxidoreductases"/>
    <property type="match status" value="1"/>
</dbReference>
<dbReference type="InterPro" id="IPR050074">
    <property type="entry name" value="DHO_dehydrogenase"/>
</dbReference>
<dbReference type="AlphaFoldDB" id="A0A2U2BXW4"/>
<evidence type="ECO:0000256" key="8">
    <source>
        <dbReference type="ARBA" id="ARBA00022630"/>
    </source>
</evidence>
<evidence type="ECO:0000256" key="12">
    <source>
        <dbReference type="ARBA" id="ARBA00023136"/>
    </source>
</evidence>
<dbReference type="Gene3D" id="3.20.20.70">
    <property type="entry name" value="Aldolase class I"/>
    <property type="match status" value="1"/>
</dbReference>
<evidence type="ECO:0000256" key="3">
    <source>
        <dbReference type="ARBA" id="ARBA00004370"/>
    </source>
</evidence>
<dbReference type="GO" id="GO:0016020">
    <property type="term" value="C:membrane"/>
    <property type="evidence" value="ECO:0007669"/>
    <property type="project" value="UniProtKB-SubCell"/>
</dbReference>
<evidence type="ECO:0000256" key="9">
    <source>
        <dbReference type="ARBA" id="ARBA00022643"/>
    </source>
</evidence>
<dbReference type="PANTHER" id="PTHR48109:SF4">
    <property type="entry name" value="DIHYDROOROTATE DEHYDROGENASE (QUINONE), MITOCHONDRIAL"/>
    <property type="match status" value="1"/>
</dbReference>
<dbReference type="NCBIfam" id="TIGR01036">
    <property type="entry name" value="pyrD_sub2"/>
    <property type="match status" value="1"/>
</dbReference>
<evidence type="ECO:0000256" key="14">
    <source>
        <dbReference type="NCBIfam" id="TIGR01036"/>
    </source>
</evidence>
<comment type="catalytic activity">
    <reaction evidence="13">
        <text>(S)-dihydroorotate + a quinone = orotate + a quinol</text>
        <dbReference type="Rhea" id="RHEA:30187"/>
        <dbReference type="ChEBI" id="CHEBI:24646"/>
        <dbReference type="ChEBI" id="CHEBI:30839"/>
        <dbReference type="ChEBI" id="CHEBI:30864"/>
        <dbReference type="ChEBI" id="CHEBI:132124"/>
        <dbReference type="EC" id="1.3.5.2"/>
    </reaction>
</comment>
<dbReference type="InterPro" id="IPR013785">
    <property type="entry name" value="Aldolase_TIM"/>
</dbReference>
<dbReference type="OrthoDB" id="9802377at2"/>